<proteinExistence type="predicted"/>
<dbReference type="AlphaFoldDB" id="A0A2V1GYF6"/>
<dbReference type="Proteomes" id="UP000244906">
    <property type="component" value="Unassembled WGS sequence"/>
</dbReference>
<dbReference type="EMBL" id="QDDL01000002">
    <property type="protein sequence ID" value="PVZ70367.1"/>
    <property type="molecule type" value="Genomic_DNA"/>
</dbReference>
<reference evidence="1 2" key="1">
    <citation type="submission" date="2018-04" db="EMBL/GenBank/DDBJ databases">
        <title>Thalassorhabdus spongiae gen. nov., sp. nov., isolated from a marine sponge in South-West Iceland.</title>
        <authorList>
            <person name="Knobloch S."/>
            <person name="Daussin A."/>
            <person name="Johannsson R."/>
            <person name="Marteinsson V.T."/>
        </authorList>
    </citation>
    <scope>NUCLEOTIDE SEQUENCE [LARGE SCALE GENOMIC DNA]</scope>
    <source>
        <strain evidence="1 2">Hp12</strain>
    </source>
</reference>
<protein>
    <submittedName>
        <fullName evidence="1">Uncharacterized protein</fullName>
    </submittedName>
</protein>
<organism evidence="1 2">
    <name type="scientific">Pelagibaculum spongiae</name>
    <dbReference type="NCBI Taxonomy" id="2080658"/>
    <lineage>
        <taxon>Bacteria</taxon>
        <taxon>Pseudomonadati</taxon>
        <taxon>Pseudomonadota</taxon>
        <taxon>Gammaproteobacteria</taxon>
        <taxon>Oceanospirillales</taxon>
        <taxon>Pelagibaculum</taxon>
    </lineage>
</organism>
<accession>A0A2V1GYF6</accession>
<comment type="caution">
    <text evidence="1">The sequence shown here is derived from an EMBL/GenBank/DDBJ whole genome shotgun (WGS) entry which is preliminary data.</text>
</comment>
<sequence>MYKLLPVLLLSLLALCGCEQLQVHLDDFVTTESTSAGSEATQPKMVPERRQLGIYNDLDDVLVFQDGASGVPVYVRFAFVPYADSYPDGYWKHYPLAKSLLLDVAEKMSAENTVLSTSKIVSSIHKSFLSSMATRFASYQIESPFADLVIYRVSKSG</sequence>
<dbReference type="PROSITE" id="PS51257">
    <property type="entry name" value="PROKAR_LIPOPROTEIN"/>
    <property type="match status" value="1"/>
</dbReference>
<name>A0A2V1GYF6_9GAMM</name>
<gene>
    <name evidence="1" type="ORF">DC094_07170</name>
</gene>
<evidence type="ECO:0000313" key="1">
    <source>
        <dbReference type="EMBL" id="PVZ70367.1"/>
    </source>
</evidence>
<dbReference type="RefSeq" id="WP_116686439.1">
    <property type="nucleotide sequence ID" value="NZ_CAWNYD010000002.1"/>
</dbReference>
<keyword evidence="2" id="KW-1185">Reference proteome</keyword>
<evidence type="ECO:0000313" key="2">
    <source>
        <dbReference type="Proteomes" id="UP000244906"/>
    </source>
</evidence>